<name>A0A3S3NMP0_9MAGN</name>
<dbReference type="EMBL" id="QPKB01000008">
    <property type="protein sequence ID" value="RWR90744.1"/>
    <property type="molecule type" value="Genomic_DNA"/>
</dbReference>
<keyword evidence="9" id="KW-0732">Signal</keyword>
<comment type="subcellular location">
    <subcellularLocation>
        <location evidence="2">Nucleus</location>
    </subcellularLocation>
</comment>
<evidence type="ECO:0000256" key="9">
    <source>
        <dbReference type="SAM" id="SignalP"/>
    </source>
</evidence>
<comment type="caution">
    <text evidence="11">The sequence shown here is derived from an EMBL/GenBank/DDBJ whole genome shotgun (WGS) entry which is preliminary data.</text>
</comment>
<proteinExistence type="inferred from homology"/>
<feature type="domain" description="DDE Tnp4" evidence="10">
    <location>
        <begin position="249"/>
        <end position="340"/>
    </location>
</feature>
<evidence type="ECO:0000256" key="5">
    <source>
        <dbReference type="ARBA" id="ARBA00022723"/>
    </source>
</evidence>
<dbReference type="OrthoDB" id="776343at2759"/>
<dbReference type="InterPro" id="IPR027806">
    <property type="entry name" value="HARBI1_dom"/>
</dbReference>
<dbReference type="Proteomes" id="UP000283530">
    <property type="component" value="Unassembled WGS sequence"/>
</dbReference>
<evidence type="ECO:0000256" key="7">
    <source>
        <dbReference type="ARBA" id="ARBA00023242"/>
    </source>
</evidence>
<organism evidence="11 12">
    <name type="scientific">Cinnamomum micranthum f. kanehirae</name>
    <dbReference type="NCBI Taxonomy" id="337451"/>
    <lineage>
        <taxon>Eukaryota</taxon>
        <taxon>Viridiplantae</taxon>
        <taxon>Streptophyta</taxon>
        <taxon>Embryophyta</taxon>
        <taxon>Tracheophyta</taxon>
        <taxon>Spermatophyta</taxon>
        <taxon>Magnoliopsida</taxon>
        <taxon>Magnoliidae</taxon>
        <taxon>Laurales</taxon>
        <taxon>Lauraceae</taxon>
        <taxon>Cinnamomum</taxon>
    </lineage>
</organism>
<dbReference type="AlphaFoldDB" id="A0A3S3NMP0"/>
<accession>A0A3S3NMP0</accession>
<keyword evidence="7" id="KW-0539">Nucleus</keyword>
<feature type="compositionally biased region" description="Basic residues" evidence="8">
    <location>
        <begin position="106"/>
        <end position="116"/>
    </location>
</feature>
<protein>
    <submittedName>
        <fullName evidence="11">Putative nuclease HARBI1</fullName>
    </submittedName>
</protein>
<evidence type="ECO:0000313" key="12">
    <source>
        <dbReference type="Proteomes" id="UP000283530"/>
    </source>
</evidence>
<keyword evidence="4" id="KW-0540">Nuclease</keyword>
<dbReference type="GO" id="GO:0004518">
    <property type="term" value="F:nuclease activity"/>
    <property type="evidence" value="ECO:0007669"/>
    <property type="project" value="UniProtKB-KW"/>
</dbReference>
<evidence type="ECO:0000256" key="6">
    <source>
        <dbReference type="ARBA" id="ARBA00022801"/>
    </source>
</evidence>
<feature type="compositionally biased region" description="Low complexity" evidence="8">
    <location>
        <begin position="14"/>
        <end position="23"/>
    </location>
</feature>
<dbReference type="GO" id="GO:0046872">
    <property type="term" value="F:metal ion binding"/>
    <property type="evidence" value="ECO:0007669"/>
    <property type="project" value="UniProtKB-KW"/>
</dbReference>
<dbReference type="GO" id="GO:0016787">
    <property type="term" value="F:hydrolase activity"/>
    <property type="evidence" value="ECO:0007669"/>
    <property type="project" value="UniProtKB-KW"/>
</dbReference>
<keyword evidence="12" id="KW-1185">Reference proteome</keyword>
<gene>
    <name evidence="11" type="ORF">CKAN_01985400</name>
</gene>
<keyword evidence="6" id="KW-0378">Hydrolase</keyword>
<feature type="chain" id="PRO_5018544474" evidence="9">
    <location>
        <begin position="21"/>
        <end position="399"/>
    </location>
</feature>
<evidence type="ECO:0000256" key="3">
    <source>
        <dbReference type="ARBA" id="ARBA00006958"/>
    </source>
</evidence>
<comment type="similarity">
    <text evidence="3">Belongs to the HARBI1 family.</text>
</comment>
<comment type="cofactor">
    <cofactor evidence="1">
        <name>a divalent metal cation</name>
        <dbReference type="ChEBI" id="CHEBI:60240"/>
    </cofactor>
</comment>
<feature type="compositionally biased region" description="Polar residues" evidence="8">
    <location>
        <begin position="81"/>
        <end position="94"/>
    </location>
</feature>
<reference evidence="11 12" key="1">
    <citation type="journal article" date="2019" name="Nat. Plants">
        <title>Stout camphor tree genome fills gaps in understanding of flowering plant genome evolution.</title>
        <authorList>
            <person name="Chaw S.M."/>
            <person name="Liu Y.C."/>
            <person name="Wu Y.W."/>
            <person name="Wang H.Y."/>
            <person name="Lin C.I."/>
            <person name="Wu C.S."/>
            <person name="Ke H.M."/>
            <person name="Chang L.Y."/>
            <person name="Hsu C.Y."/>
            <person name="Yang H.T."/>
            <person name="Sudianto E."/>
            <person name="Hsu M.H."/>
            <person name="Wu K.P."/>
            <person name="Wang L.N."/>
            <person name="Leebens-Mack J.H."/>
            <person name="Tsai I.J."/>
        </authorList>
    </citation>
    <scope>NUCLEOTIDE SEQUENCE [LARGE SCALE GENOMIC DNA]</scope>
    <source>
        <strain evidence="12">cv. Chaw 1501</strain>
        <tissue evidence="11">Young leaves</tissue>
    </source>
</reference>
<evidence type="ECO:0000256" key="1">
    <source>
        <dbReference type="ARBA" id="ARBA00001968"/>
    </source>
</evidence>
<keyword evidence="5" id="KW-0479">Metal-binding</keyword>
<evidence type="ECO:0000256" key="2">
    <source>
        <dbReference type="ARBA" id="ARBA00004123"/>
    </source>
</evidence>
<dbReference type="Pfam" id="PF13359">
    <property type="entry name" value="DDE_Tnp_4"/>
    <property type="match status" value="1"/>
</dbReference>
<dbReference type="PANTHER" id="PTHR22930">
    <property type="match status" value="1"/>
</dbReference>
<evidence type="ECO:0000256" key="4">
    <source>
        <dbReference type="ARBA" id="ARBA00022722"/>
    </source>
</evidence>
<feature type="region of interest" description="Disordered" evidence="8">
    <location>
        <begin position="14"/>
        <end position="44"/>
    </location>
</feature>
<evidence type="ECO:0000259" key="10">
    <source>
        <dbReference type="Pfam" id="PF13359"/>
    </source>
</evidence>
<evidence type="ECO:0000256" key="8">
    <source>
        <dbReference type="SAM" id="MobiDB-lite"/>
    </source>
</evidence>
<feature type="region of interest" description="Disordered" evidence="8">
    <location>
        <begin position="81"/>
        <end position="116"/>
    </location>
</feature>
<dbReference type="InterPro" id="IPR045249">
    <property type="entry name" value="HARBI1-like"/>
</dbReference>
<sequence length="399" mass="44968">MLFSLPVSLSLSLTSPAVSSQPYPNQPPAPPTLETFPNPTPTPSPRHLLVKIPAIIRAEKAAGAVRTKSILQTVGVQVDKTQSGRRNWKQSRGTETAAEEGSFEKRSRRTGIGRRPKYKFGSLGSPELKKHQVLLLQTLPEKSAKPSCMLYRHTLKPFNIIKGKSLPDWASLAIIFGDSVADGRDEFASNDPELVEAEADDDKGSLLCFKMDEDMEFFYLCAQSMALICILGYYYSYGYWDRVHDSILIGKFYLVDGGYANTRGFVASYRGIRYHLKEWSTTQAPQTPQELFNLRHSKARNVVERTFAVLKQRFPILKTTLRYPLNTQAKIVVACCVMYNYIKQWNYNDELEEGSVLEMDVDENINVEEDTEVGSVPSDANTRFACALRDAIAQQLWDD</sequence>
<dbReference type="STRING" id="337451.A0A3S3NMP0"/>
<dbReference type="PANTHER" id="PTHR22930:SF259">
    <property type="entry name" value="OS08G0106900 PROTEIN"/>
    <property type="match status" value="1"/>
</dbReference>
<dbReference type="GO" id="GO:0005634">
    <property type="term" value="C:nucleus"/>
    <property type="evidence" value="ECO:0007669"/>
    <property type="project" value="UniProtKB-SubCell"/>
</dbReference>
<evidence type="ECO:0000313" key="11">
    <source>
        <dbReference type="EMBL" id="RWR90744.1"/>
    </source>
</evidence>
<feature type="signal peptide" evidence="9">
    <location>
        <begin position="1"/>
        <end position="20"/>
    </location>
</feature>